<evidence type="ECO:0000256" key="1">
    <source>
        <dbReference type="SAM" id="MobiDB-lite"/>
    </source>
</evidence>
<feature type="compositionally biased region" description="Polar residues" evidence="1">
    <location>
        <begin position="96"/>
        <end position="106"/>
    </location>
</feature>
<feature type="compositionally biased region" description="Polar residues" evidence="1">
    <location>
        <begin position="114"/>
        <end position="130"/>
    </location>
</feature>
<protein>
    <submittedName>
        <fullName evidence="3">Uncharacterized protein mi isoform X1</fullName>
    </submittedName>
</protein>
<dbReference type="GeneID" id="105271222"/>
<gene>
    <name evidence="3" type="primary">mi</name>
</gene>
<accession>A0A9R1U867</accession>
<dbReference type="Proteomes" id="UP000694866">
    <property type="component" value="Unplaced"/>
</dbReference>
<evidence type="ECO:0000313" key="2">
    <source>
        <dbReference type="Proteomes" id="UP000694866"/>
    </source>
</evidence>
<evidence type="ECO:0000313" key="3">
    <source>
        <dbReference type="RefSeq" id="XP_011310917.1"/>
    </source>
</evidence>
<sequence length="653" mass="73234">MHTENCYSSKLDTSEVSSVQSTVNNVSILEEDLALSSSTLGNHIGSTSKKCEDSFEEPEYVPYKSSNRVVYLNEDTMDCNYSESSGTPRIHPRVTDPTSPDLFNTDSETDSPRPKSSTFTRILSQPSVTISPRKPSLSEQILRSDEYLFRKISKSLTGVPPPPSHTISQSDCTDFLHCIKQNREYFWANPFKDEKNLETAPESVKSPPKNEGKSTIIRRPGGLRNLTNAFDACDASSSSISITRTSDTNTTTDFFETSAHSTTDLSRDFSRDVQTCQKSLEGSETTSIASESNLPVVRDVSTKRVTFDVPEEDHLAIFKTIEESHARALPWPVIYQHKSQGIHYNRNRFIEDFENLAMRLCQRYVGNETQSTCTSWFTKQAPSSVKKRTLLGRRNIGQSPGKRLSHLARRRRTFSSANLQGMAEKRQLMLNLKKPGLKKGKSPRGKSPRGKSPRGSAKKKLARKLMMEGPSPRKVKLETSKRALFQSPPNDRAGPSFVSNNQSSNPQRIKRALFPTPKKKDELATGGDDRKGEESKKRKSDEDLEGPKNKWARNLSFDCSHVENSRDSQISEMSDINRRKLLFAVSDALRSKGVTVGHPKFKQYAGQLAKIVKKYMPDLENRNIPKKTGSTTDRMLKLAKTYVPLVIESTASS</sequence>
<feature type="region of interest" description="Disordered" evidence="1">
    <location>
        <begin position="198"/>
        <end position="220"/>
    </location>
</feature>
<feature type="region of interest" description="Disordered" evidence="1">
    <location>
        <begin position="81"/>
        <end position="137"/>
    </location>
</feature>
<dbReference type="RefSeq" id="XP_011310917.1">
    <property type="nucleotide sequence ID" value="XM_011312615.1"/>
</dbReference>
<dbReference type="CTD" id="37723"/>
<organism evidence="2 3">
    <name type="scientific">Fopius arisanus</name>
    <dbReference type="NCBI Taxonomy" id="64838"/>
    <lineage>
        <taxon>Eukaryota</taxon>
        <taxon>Metazoa</taxon>
        <taxon>Ecdysozoa</taxon>
        <taxon>Arthropoda</taxon>
        <taxon>Hexapoda</taxon>
        <taxon>Insecta</taxon>
        <taxon>Pterygota</taxon>
        <taxon>Neoptera</taxon>
        <taxon>Endopterygota</taxon>
        <taxon>Hymenoptera</taxon>
        <taxon>Apocrita</taxon>
        <taxon>Ichneumonoidea</taxon>
        <taxon>Braconidae</taxon>
        <taxon>Opiinae</taxon>
        <taxon>Fopius</taxon>
    </lineage>
</organism>
<name>A0A9R1U867_9HYME</name>
<feature type="compositionally biased region" description="Basic and acidic residues" evidence="1">
    <location>
        <begin position="518"/>
        <end position="548"/>
    </location>
</feature>
<feature type="compositionally biased region" description="Basic residues" evidence="1">
    <location>
        <begin position="435"/>
        <end position="463"/>
    </location>
</feature>
<reference evidence="3" key="1">
    <citation type="submission" date="2025-08" db="UniProtKB">
        <authorList>
            <consortium name="RefSeq"/>
        </authorList>
    </citation>
    <scope>IDENTIFICATION</scope>
    <source>
        <strain evidence="3">USDA-PBARC FA_bdor</strain>
        <tissue evidence="3">Whole organism</tissue>
    </source>
</reference>
<dbReference type="AlphaFoldDB" id="A0A9R1U867"/>
<feature type="region of interest" description="Disordered" evidence="1">
    <location>
        <begin position="431"/>
        <end position="549"/>
    </location>
</feature>
<feature type="compositionally biased region" description="Polar residues" evidence="1">
    <location>
        <begin position="497"/>
        <end position="507"/>
    </location>
</feature>
<proteinExistence type="predicted"/>
<dbReference type="OrthoDB" id="8192658at2759"/>
<keyword evidence="2" id="KW-1185">Reference proteome</keyword>
<dbReference type="KEGG" id="fas:105271222"/>